<dbReference type="SMART" id="SM00812">
    <property type="entry name" value="Alpha_L_fucos"/>
    <property type="match status" value="1"/>
</dbReference>
<evidence type="ECO:0000256" key="1">
    <source>
        <dbReference type="ARBA" id="ARBA00004071"/>
    </source>
</evidence>
<dbReference type="GO" id="GO:0005764">
    <property type="term" value="C:lysosome"/>
    <property type="evidence" value="ECO:0007669"/>
    <property type="project" value="TreeGrafter"/>
</dbReference>
<feature type="domain" description="Glycoside hydrolase family 29 N-terminal" evidence="7">
    <location>
        <begin position="12"/>
        <end position="379"/>
    </location>
</feature>
<evidence type="ECO:0000256" key="2">
    <source>
        <dbReference type="ARBA" id="ARBA00007951"/>
    </source>
</evidence>
<dbReference type="PANTHER" id="PTHR10030:SF37">
    <property type="entry name" value="ALPHA-L-FUCOSIDASE-RELATED"/>
    <property type="match status" value="1"/>
</dbReference>
<dbReference type="Gene3D" id="2.60.40.1180">
    <property type="entry name" value="Golgi alpha-mannosidase II"/>
    <property type="match status" value="1"/>
</dbReference>
<protein>
    <recommendedName>
        <fullName evidence="3">alpha-L-fucosidase</fullName>
        <ecNumber evidence="3">3.2.1.51</ecNumber>
    </recommendedName>
</protein>
<dbReference type="GO" id="GO:0004560">
    <property type="term" value="F:alpha-L-fucosidase activity"/>
    <property type="evidence" value="ECO:0007669"/>
    <property type="project" value="InterPro"/>
</dbReference>
<dbReference type="Gene3D" id="3.20.20.80">
    <property type="entry name" value="Glycosidases"/>
    <property type="match status" value="1"/>
</dbReference>
<keyword evidence="9" id="KW-1185">Reference proteome</keyword>
<dbReference type="Proteomes" id="UP000574276">
    <property type="component" value="Unassembled WGS sequence"/>
</dbReference>
<evidence type="ECO:0000256" key="6">
    <source>
        <dbReference type="ARBA" id="ARBA00023295"/>
    </source>
</evidence>
<dbReference type="InterPro" id="IPR000933">
    <property type="entry name" value="Glyco_hydro_29"/>
</dbReference>
<dbReference type="InterPro" id="IPR057739">
    <property type="entry name" value="Glyco_hydro_29_N"/>
</dbReference>
<dbReference type="EC" id="3.2.1.51" evidence="3"/>
<evidence type="ECO:0000313" key="9">
    <source>
        <dbReference type="Proteomes" id="UP000574276"/>
    </source>
</evidence>
<dbReference type="GO" id="GO:0016139">
    <property type="term" value="P:glycoside catabolic process"/>
    <property type="evidence" value="ECO:0007669"/>
    <property type="project" value="TreeGrafter"/>
</dbReference>
<dbReference type="RefSeq" id="WP_228353405.1">
    <property type="nucleotide sequence ID" value="NZ_JACEGA010000001.1"/>
</dbReference>
<evidence type="ECO:0000259" key="7">
    <source>
        <dbReference type="Pfam" id="PF01120"/>
    </source>
</evidence>
<dbReference type="GO" id="GO:0006004">
    <property type="term" value="P:fucose metabolic process"/>
    <property type="evidence" value="ECO:0007669"/>
    <property type="project" value="InterPro"/>
</dbReference>
<comment type="function">
    <text evidence="1">Alpha-L-fucosidase is responsible for hydrolyzing the alpha-1,6-linked fucose joined to the reducing-end N-acetylglucosamine of the carbohydrate moieties of glycoproteins.</text>
</comment>
<dbReference type="AlphaFoldDB" id="A0A839K2E0"/>
<keyword evidence="6" id="KW-0326">Glycosidase</keyword>
<keyword evidence="5" id="KW-0378">Hydrolase</keyword>
<organism evidence="8 9">
    <name type="scientific">Variimorphobacter saccharofermentans</name>
    <dbReference type="NCBI Taxonomy" id="2755051"/>
    <lineage>
        <taxon>Bacteria</taxon>
        <taxon>Bacillati</taxon>
        <taxon>Bacillota</taxon>
        <taxon>Clostridia</taxon>
        <taxon>Lachnospirales</taxon>
        <taxon>Lachnospiraceae</taxon>
        <taxon>Variimorphobacter</taxon>
    </lineage>
</organism>
<accession>A0A839K2E0</accession>
<keyword evidence="4" id="KW-0732">Signal</keyword>
<evidence type="ECO:0000256" key="4">
    <source>
        <dbReference type="ARBA" id="ARBA00022729"/>
    </source>
</evidence>
<evidence type="ECO:0000256" key="3">
    <source>
        <dbReference type="ARBA" id="ARBA00012662"/>
    </source>
</evidence>
<sequence length="493" mass="58083">MDHKEYLFLIDETIRKGRYKDNWMSLSNHKTPTWYFNAKFGIFIHWGIYSVPAYANEWYSRTMYDPHHPEYEYHKKNFGDQKIFGYKDFIPLFKGDHFNAEEWVELFKESGARYVMPVCEHHDGFAMYDTEFNRWNAAKMGPCKDIVGEIKKACEKRGLTFCASSHRAEHYFFMNMGRAYESDVMDDNYRDFYGPAYLCPELYSDELHRTTADTFSNIAPTVEWLEDWLVRTCELIDKYQPSILYFDWWIHHAAYKPYLKRLCAYYYNRAEEWGKEVTINYKHEAFPPTVATFDIERGALTDISPVPWQTDTAIGKCSWGYTKDNEYKSSRQIICDLIDIVSKNGMLLLNIGPKADGTITDEETKVLKEIGLWLKDNGEGIYDTVPWRQFGEGKVNNSEGFFQDNDEKCFTSNDYRFTYKNGFLYAFCMRPDSDSFTIKSLRIRGDHDFMIGDVHVLGDFRIKNFNRDNDGLTITLNNKPESDQPLCFKIEII</sequence>
<proteinExistence type="inferred from homology"/>
<dbReference type="PIRSF" id="PIRSF001092">
    <property type="entry name" value="Alpha-L-fucosidase"/>
    <property type="match status" value="1"/>
</dbReference>
<dbReference type="SUPFAM" id="SSF51445">
    <property type="entry name" value="(Trans)glycosidases"/>
    <property type="match status" value="1"/>
</dbReference>
<dbReference type="EMBL" id="JACEGA010000001">
    <property type="protein sequence ID" value="MBB2183780.1"/>
    <property type="molecule type" value="Genomic_DNA"/>
</dbReference>
<dbReference type="FunFam" id="3.20.20.80:FF:000158">
    <property type="entry name" value="Exported alpha-L-fucosidase"/>
    <property type="match status" value="1"/>
</dbReference>
<gene>
    <name evidence="8" type="ORF">H0486_12945</name>
</gene>
<dbReference type="InterPro" id="IPR016286">
    <property type="entry name" value="FUC_metazoa-typ"/>
</dbReference>
<evidence type="ECO:0000313" key="8">
    <source>
        <dbReference type="EMBL" id="MBB2183780.1"/>
    </source>
</evidence>
<dbReference type="InterPro" id="IPR013780">
    <property type="entry name" value="Glyco_hydro_b"/>
</dbReference>
<comment type="caution">
    <text evidence="8">The sequence shown here is derived from an EMBL/GenBank/DDBJ whole genome shotgun (WGS) entry which is preliminary data.</text>
</comment>
<dbReference type="PANTHER" id="PTHR10030">
    <property type="entry name" value="ALPHA-L-FUCOSIDASE"/>
    <property type="match status" value="1"/>
</dbReference>
<dbReference type="InterPro" id="IPR017853">
    <property type="entry name" value="GH"/>
</dbReference>
<dbReference type="Pfam" id="PF01120">
    <property type="entry name" value="Alpha_L_fucos"/>
    <property type="match status" value="1"/>
</dbReference>
<comment type="similarity">
    <text evidence="2">Belongs to the glycosyl hydrolase 29 family.</text>
</comment>
<evidence type="ECO:0000256" key="5">
    <source>
        <dbReference type="ARBA" id="ARBA00022801"/>
    </source>
</evidence>
<name>A0A839K2E0_9FIRM</name>
<reference evidence="8 9" key="1">
    <citation type="submission" date="2020-07" db="EMBL/GenBank/DDBJ databases">
        <title>Characterization and genome sequencing of isolate MD1, a novel member within the family Lachnospiraceae.</title>
        <authorList>
            <person name="Rettenmaier R."/>
            <person name="Di Bello L."/>
            <person name="Zinser C."/>
            <person name="Scheitz K."/>
            <person name="Liebl W."/>
            <person name="Zverlov V."/>
        </authorList>
    </citation>
    <scope>NUCLEOTIDE SEQUENCE [LARGE SCALE GENOMIC DNA]</scope>
    <source>
        <strain evidence="8 9">MD1</strain>
    </source>
</reference>